<dbReference type="AlphaFoldDB" id="A0A0D2T6Y0"/>
<evidence type="ECO:0000256" key="1">
    <source>
        <dbReference type="SAM" id="Phobius"/>
    </source>
</evidence>
<sequence length="112" mass="12409">MLLSALCWFPLLLHWFFALISTLCWFFVLPSAGSPVCMQFQNISLVSIKKYNGNKSTKNKSNYPLISACPPTVSAKSSTTITSSVACFLSLFSSMLSIILMFFVSDMKSVKC</sequence>
<gene>
    <name evidence="2" type="ORF">B456_011G122700</name>
</gene>
<protein>
    <submittedName>
        <fullName evidence="2">Uncharacterized protein</fullName>
    </submittedName>
</protein>
<reference evidence="2 3" key="1">
    <citation type="journal article" date="2012" name="Nature">
        <title>Repeated polyploidization of Gossypium genomes and the evolution of spinnable cotton fibres.</title>
        <authorList>
            <person name="Paterson A.H."/>
            <person name="Wendel J.F."/>
            <person name="Gundlach H."/>
            <person name="Guo H."/>
            <person name="Jenkins J."/>
            <person name="Jin D."/>
            <person name="Llewellyn D."/>
            <person name="Showmaker K.C."/>
            <person name="Shu S."/>
            <person name="Udall J."/>
            <person name="Yoo M.J."/>
            <person name="Byers R."/>
            <person name="Chen W."/>
            <person name="Doron-Faigenboim A."/>
            <person name="Duke M.V."/>
            <person name="Gong L."/>
            <person name="Grimwood J."/>
            <person name="Grover C."/>
            <person name="Grupp K."/>
            <person name="Hu G."/>
            <person name="Lee T.H."/>
            <person name="Li J."/>
            <person name="Lin L."/>
            <person name="Liu T."/>
            <person name="Marler B.S."/>
            <person name="Page J.T."/>
            <person name="Roberts A.W."/>
            <person name="Romanel E."/>
            <person name="Sanders W.S."/>
            <person name="Szadkowski E."/>
            <person name="Tan X."/>
            <person name="Tang H."/>
            <person name="Xu C."/>
            <person name="Wang J."/>
            <person name="Wang Z."/>
            <person name="Zhang D."/>
            <person name="Zhang L."/>
            <person name="Ashrafi H."/>
            <person name="Bedon F."/>
            <person name="Bowers J.E."/>
            <person name="Brubaker C.L."/>
            <person name="Chee P.W."/>
            <person name="Das S."/>
            <person name="Gingle A.R."/>
            <person name="Haigler C.H."/>
            <person name="Harker D."/>
            <person name="Hoffmann L.V."/>
            <person name="Hovav R."/>
            <person name="Jones D.C."/>
            <person name="Lemke C."/>
            <person name="Mansoor S."/>
            <person name="ur Rahman M."/>
            <person name="Rainville L.N."/>
            <person name="Rambani A."/>
            <person name="Reddy U.K."/>
            <person name="Rong J.K."/>
            <person name="Saranga Y."/>
            <person name="Scheffler B.E."/>
            <person name="Scheffler J.A."/>
            <person name="Stelly D.M."/>
            <person name="Triplett B.A."/>
            <person name="Van Deynze A."/>
            <person name="Vaslin M.F."/>
            <person name="Waghmare V.N."/>
            <person name="Walford S.A."/>
            <person name="Wright R.J."/>
            <person name="Zaki E.A."/>
            <person name="Zhang T."/>
            <person name="Dennis E.S."/>
            <person name="Mayer K.F."/>
            <person name="Peterson D.G."/>
            <person name="Rokhsar D.S."/>
            <person name="Wang X."/>
            <person name="Schmutz J."/>
        </authorList>
    </citation>
    <scope>NUCLEOTIDE SEQUENCE [LARGE SCALE GENOMIC DNA]</scope>
</reference>
<dbReference type="Gramene" id="KJB71423">
    <property type="protein sequence ID" value="KJB71423"/>
    <property type="gene ID" value="B456_011G122700"/>
</dbReference>
<evidence type="ECO:0000313" key="3">
    <source>
        <dbReference type="Proteomes" id="UP000032304"/>
    </source>
</evidence>
<keyword evidence="3" id="KW-1185">Reference proteome</keyword>
<keyword evidence="1" id="KW-1133">Transmembrane helix</keyword>
<proteinExistence type="predicted"/>
<accession>A0A0D2T6Y0</accession>
<dbReference type="Proteomes" id="UP000032304">
    <property type="component" value="Chromosome 11"/>
</dbReference>
<feature type="transmembrane region" description="Helical" evidence="1">
    <location>
        <begin position="81"/>
        <end position="104"/>
    </location>
</feature>
<evidence type="ECO:0000313" key="2">
    <source>
        <dbReference type="EMBL" id="KJB71423.1"/>
    </source>
</evidence>
<keyword evidence="1" id="KW-0472">Membrane</keyword>
<dbReference type="EMBL" id="CM001750">
    <property type="protein sequence ID" value="KJB71423.1"/>
    <property type="molecule type" value="Genomic_DNA"/>
</dbReference>
<name>A0A0D2T6Y0_GOSRA</name>
<organism evidence="2 3">
    <name type="scientific">Gossypium raimondii</name>
    <name type="common">Peruvian cotton</name>
    <name type="synonym">Gossypium klotzschianum subsp. raimondii</name>
    <dbReference type="NCBI Taxonomy" id="29730"/>
    <lineage>
        <taxon>Eukaryota</taxon>
        <taxon>Viridiplantae</taxon>
        <taxon>Streptophyta</taxon>
        <taxon>Embryophyta</taxon>
        <taxon>Tracheophyta</taxon>
        <taxon>Spermatophyta</taxon>
        <taxon>Magnoliopsida</taxon>
        <taxon>eudicotyledons</taxon>
        <taxon>Gunneridae</taxon>
        <taxon>Pentapetalae</taxon>
        <taxon>rosids</taxon>
        <taxon>malvids</taxon>
        <taxon>Malvales</taxon>
        <taxon>Malvaceae</taxon>
        <taxon>Malvoideae</taxon>
        <taxon>Gossypium</taxon>
    </lineage>
</organism>
<keyword evidence="1" id="KW-0812">Transmembrane</keyword>